<dbReference type="Proteomes" id="UP001179121">
    <property type="component" value="Chromosome"/>
</dbReference>
<proteinExistence type="predicted"/>
<dbReference type="RefSeq" id="WP_289268828.1">
    <property type="nucleotide sequence ID" value="NZ_OX365700.1"/>
</dbReference>
<keyword evidence="1" id="KW-0175">Coiled coil</keyword>
<evidence type="ECO:0000313" key="2">
    <source>
        <dbReference type="EMBL" id="CAI4032079.1"/>
    </source>
</evidence>
<protein>
    <submittedName>
        <fullName evidence="2">Uncharacterized protein</fullName>
    </submittedName>
</protein>
<dbReference type="AlphaFoldDB" id="A0AA86MZU5"/>
<evidence type="ECO:0000313" key="3">
    <source>
        <dbReference type="Proteomes" id="UP001179121"/>
    </source>
</evidence>
<accession>A0AA86MZU5</accession>
<sequence length="113" mass="13225">MLGSDLRGIMAEEEEILRREQALKSLISLRSRQLRESLQERMRRARSSGDWVNLSKSECASLHKQEKAYVRAQIAQLDLQRRRTREKLGELRRAKARAQRIRAAEAAANKKRR</sequence>
<keyword evidence="3" id="KW-1185">Reference proteome</keyword>
<dbReference type="EMBL" id="OX365700">
    <property type="protein sequence ID" value="CAI4032079.1"/>
    <property type="molecule type" value="Genomic_DNA"/>
</dbReference>
<feature type="coiled-coil region" evidence="1">
    <location>
        <begin position="74"/>
        <end position="111"/>
    </location>
</feature>
<organism evidence="2 3">
    <name type="scientific">Nitrospira tepida</name>
    <dbReference type="NCBI Taxonomy" id="2973512"/>
    <lineage>
        <taxon>Bacteria</taxon>
        <taxon>Pseudomonadati</taxon>
        <taxon>Nitrospirota</taxon>
        <taxon>Nitrospiria</taxon>
        <taxon>Nitrospirales</taxon>
        <taxon>Nitrospiraceae</taxon>
        <taxon>Nitrospira</taxon>
    </lineage>
</organism>
<dbReference type="KEGG" id="nti:DNFV4_02504"/>
<reference evidence="2" key="1">
    <citation type="submission" date="2022-10" db="EMBL/GenBank/DDBJ databases">
        <authorList>
            <person name="Koch H."/>
        </authorList>
    </citation>
    <scope>NUCLEOTIDE SEQUENCE</scope>
    <source>
        <strain evidence="2">DNF</strain>
    </source>
</reference>
<evidence type="ECO:0000256" key="1">
    <source>
        <dbReference type="SAM" id="Coils"/>
    </source>
</evidence>
<name>A0AA86MZU5_9BACT</name>
<gene>
    <name evidence="2" type="ORF">DNFV4_02504</name>
</gene>